<feature type="compositionally biased region" description="Basic and acidic residues" evidence="1">
    <location>
        <begin position="123"/>
        <end position="144"/>
    </location>
</feature>
<evidence type="ECO:0000313" key="2">
    <source>
        <dbReference type="EMBL" id="ABD25092.1"/>
    </source>
</evidence>
<dbReference type="Proteomes" id="UP000009134">
    <property type="component" value="Chromosome"/>
</dbReference>
<dbReference type="AlphaFoldDB" id="Q2GAN1"/>
<dbReference type="EMBL" id="CP000248">
    <property type="protein sequence ID" value="ABD25092.1"/>
    <property type="molecule type" value="Genomic_DNA"/>
</dbReference>
<organism evidence="2 3">
    <name type="scientific">Novosphingobium aromaticivorans (strain ATCC 700278 / DSM 12444 / CCUG 56034 / CIP 105152 / NBRC 16084 / F199)</name>
    <dbReference type="NCBI Taxonomy" id="279238"/>
    <lineage>
        <taxon>Bacteria</taxon>
        <taxon>Pseudomonadati</taxon>
        <taxon>Pseudomonadota</taxon>
        <taxon>Alphaproteobacteria</taxon>
        <taxon>Sphingomonadales</taxon>
        <taxon>Sphingomonadaceae</taxon>
        <taxon>Novosphingobium</taxon>
    </lineage>
</organism>
<accession>Q2GAN1</accession>
<proteinExistence type="predicted"/>
<dbReference type="STRING" id="279238.Saro_0645"/>
<dbReference type="HOGENOM" id="CLU_1659826_0_0_5"/>
<feature type="region of interest" description="Disordered" evidence="1">
    <location>
        <begin position="123"/>
        <end position="158"/>
    </location>
</feature>
<reference evidence="3" key="1">
    <citation type="submission" date="2006-01" db="EMBL/GenBank/DDBJ databases">
        <title>Complete sequence of Novosphingobium aromaticivorans DSM 12444.</title>
        <authorList>
            <consortium name="US DOE Joint Genome Institute"/>
            <person name="Copeland A."/>
            <person name="Lucas S."/>
            <person name="Lapidus A."/>
            <person name="Barry K."/>
            <person name="Detter J.C."/>
            <person name="Glavina T."/>
            <person name="Hammon N."/>
            <person name="Israni S."/>
            <person name="Pitluck S."/>
            <person name="Chain P."/>
            <person name="Malfatti S."/>
            <person name="Shin M."/>
            <person name="Vergez L."/>
            <person name="Schmutz J."/>
            <person name="Larimer F."/>
            <person name="Land M."/>
            <person name="Kyrpides N."/>
            <person name="Ivanova N."/>
            <person name="Fredrickson J."/>
            <person name="Balkwill D."/>
            <person name="Romine M.F."/>
            <person name="Richardson P."/>
        </authorList>
    </citation>
    <scope>NUCLEOTIDE SEQUENCE [LARGE SCALE GENOMIC DNA]</scope>
    <source>
        <strain evidence="3">ATCC 700278 / DSM 12444 / CCUG 56034 / CIP 105152 / NBRC 16084 / F199</strain>
    </source>
</reference>
<sequence>MSCGSSDDAPGLFGWTPAPPRGQGRPPYVWSREKSNKLMVLFASGYRQRDAAAVLGCDVKTLRKVFPQECKHQAQAELITRSGLMAKLVELAESGNVSAIRQFDKMLTAERLKSVAGTIVERRKEKPEKLGKKDQAKLAAHEMGGKFGARTPPPRLIN</sequence>
<gene>
    <name evidence="2" type="ordered locus">Saro_0645</name>
</gene>
<protein>
    <submittedName>
        <fullName evidence="2">Uncharacterized protein</fullName>
    </submittedName>
</protein>
<feature type="region of interest" description="Disordered" evidence="1">
    <location>
        <begin position="1"/>
        <end position="29"/>
    </location>
</feature>
<name>Q2GAN1_NOVAD</name>
<evidence type="ECO:0000313" key="3">
    <source>
        <dbReference type="Proteomes" id="UP000009134"/>
    </source>
</evidence>
<dbReference type="KEGG" id="nar:Saro_0645"/>
<keyword evidence="3" id="KW-1185">Reference proteome</keyword>
<evidence type="ECO:0000256" key="1">
    <source>
        <dbReference type="SAM" id="MobiDB-lite"/>
    </source>
</evidence>